<gene>
    <name evidence="2" type="ORF">TDUB1175_LOCUS12743</name>
</gene>
<dbReference type="InterPro" id="IPR045298">
    <property type="entry name" value="Complex1_LYR_LYRM7"/>
</dbReference>
<dbReference type="EMBL" id="HBED01025659">
    <property type="protein sequence ID" value="CAD8313954.1"/>
    <property type="molecule type" value="Transcribed_RNA"/>
</dbReference>
<sequence length="114" mass="13132">MPPTIITPGTVSTAARHFKSSTNRREALSLYREILRTCKAFHWCDEQGIPWNRKLKEEARREFEASREETDPLIIARMLVTGRDCVQQVQQKFNAADRAAWERIQKDSSNRGAG</sequence>
<dbReference type="Pfam" id="PF05347">
    <property type="entry name" value="Complex1_LYR"/>
    <property type="match status" value="1"/>
</dbReference>
<evidence type="ECO:0000259" key="1">
    <source>
        <dbReference type="Pfam" id="PF05347"/>
    </source>
</evidence>
<name>A0A7R9Z9Y3_9STRA</name>
<dbReference type="InterPro" id="IPR008011">
    <property type="entry name" value="Complex1_LYR_dom"/>
</dbReference>
<dbReference type="AlphaFoldDB" id="A0A7R9Z9Y3"/>
<organism evidence="2">
    <name type="scientific">Pseudictyota dubia</name>
    <dbReference type="NCBI Taxonomy" id="2749911"/>
    <lineage>
        <taxon>Eukaryota</taxon>
        <taxon>Sar</taxon>
        <taxon>Stramenopiles</taxon>
        <taxon>Ochrophyta</taxon>
        <taxon>Bacillariophyta</taxon>
        <taxon>Mediophyceae</taxon>
        <taxon>Biddulphiophycidae</taxon>
        <taxon>Eupodiscales</taxon>
        <taxon>Odontellaceae</taxon>
        <taxon>Pseudictyota</taxon>
    </lineage>
</organism>
<dbReference type="CDD" id="cd20267">
    <property type="entry name" value="Complex1_LYR_LYRM7"/>
    <property type="match status" value="1"/>
</dbReference>
<dbReference type="GO" id="GO:0034551">
    <property type="term" value="P:mitochondrial respiratory chain complex III assembly"/>
    <property type="evidence" value="ECO:0007669"/>
    <property type="project" value="InterPro"/>
</dbReference>
<reference evidence="2" key="1">
    <citation type="submission" date="2021-01" db="EMBL/GenBank/DDBJ databases">
        <authorList>
            <person name="Corre E."/>
            <person name="Pelletier E."/>
            <person name="Niang G."/>
            <person name="Scheremetjew M."/>
            <person name="Finn R."/>
            <person name="Kale V."/>
            <person name="Holt S."/>
            <person name="Cochrane G."/>
            <person name="Meng A."/>
            <person name="Brown T."/>
            <person name="Cohen L."/>
        </authorList>
    </citation>
    <scope>NUCLEOTIDE SEQUENCE</scope>
    <source>
        <strain evidence="2">CCMP147</strain>
    </source>
</reference>
<accession>A0A7R9Z9Y3</accession>
<dbReference type="PANTHER" id="PTHR47484">
    <property type="entry name" value="COMPLEX 1 PROTEIN CONTAINING PROTEIN, EXPRESSED"/>
    <property type="match status" value="1"/>
</dbReference>
<dbReference type="PANTHER" id="PTHR47484:SF1">
    <property type="entry name" value="COMPLEX 1 PROTEIN CONTAINING PROTEIN, EXPRESSED"/>
    <property type="match status" value="1"/>
</dbReference>
<feature type="domain" description="Complex 1 LYR protein" evidence="1">
    <location>
        <begin position="25"/>
        <end position="84"/>
    </location>
</feature>
<protein>
    <recommendedName>
        <fullName evidence="1">Complex 1 LYR protein domain-containing protein</fullName>
    </recommendedName>
</protein>
<evidence type="ECO:0000313" key="2">
    <source>
        <dbReference type="EMBL" id="CAD8313954.1"/>
    </source>
</evidence>
<proteinExistence type="predicted"/>
<dbReference type="GO" id="GO:0005739">
    <property type="term" value="C:mitochondrion"/>
    <property type="evidence" value="ECO:0007669"/>
    <property type="project" value="GOC"/>
</dbReference>